<evidence type="ECO:0000313" key="1">
    <source>
        <dbReference type="EMBL" id="MCH7414338.1"/>
    </source>
</evidence>
<dbReference type="InterPro" id="IPR043504">
    <property type="entry name" value="Peptidase_S1_PA_chymotrypsin"/>
</dbReference>
<dbReference type="RefSeq" id="WP_241412748.1">
    <property type="nucleotide sequence ID" value="NZ_JAKZGO010000009.1"/>
</dbReference>
<protein>
    <recommendedName>
        <fullName evidence="3">Lysyl endopeptidase</fullName>
    </recommendedName>
</protein>
<name>A0ABS9VEN2_9BACT</name>
<proteinExistence type="predicted"/>
<dbReference type="Proteomes" id="UP001165430">
    <property type="component" value="Unassembled WGS sequence"/>
</dbReference>
<organism evidence="1 2">
    <name type="scientific">Belliella alkalica</name>
    <dbReference type="NCBI Taxonomy" id="1730871"/>
    <lineage>
        <taxon>Bacteria</taxon>
        <taxon>Pseudomonadati</taxon>
        <taxon>Bacteroidota</taxon>
        <taxon>Cytophagia</taxon>
        <taxon>Cytophagales</taxon>
        <taxon>Cyclobacteriaceae</taxon>
        <taxon>Belliella</taxon>
    </lineage>
</organism>
<keyword evidence="2" id="KW-1185">Reference proteome</keyword>
<dbReference type="SUPFAM" id="SSF50494">
    <property type="entry name" value="Trypsin-like serine proteases"/>
    <property type="match status" value="1"/>
</dbReference>
<evidence type="ECO:0000313" key="2">
    <source>
        <dbReference type="Proteomes" id="UP001165430"/>
    </source>
</evidence>
<gene>
    <name evidence="1" type="ORF">MM213_12640</name>
</gene>
<dbReference type="Gene3D" id="2.40.10.10">
    <property type="entry name" value="Trypsin-like serine proteases"/>
    <property type="match status" value="1"/>
</dbReference>
<dbReference type="EMBL" id="JAKZGO010000009">
    <property type="protein sequence ID" value="MCH7414338.1"/>
    <property type="molecule type" value="Genomic_DNA"/>
</dbReference>
<reference evidence="1" key="1">
    <citation type="submission" date="2022-03" db="EMBL/GenBank/DDBJ databases">
        <title>De novo assembled genomes of Belliella spp. (Cyclobacteriaceae) strains.</title>
        <authorList>
            <person name="Szabo A."/>
            <person name="Korponai K."/>
            <person name="Felfoldi T."/>
        </authorList>
    </citation>
    <scope>NUCLEOTIDE SEQUENCE</scope>
    <source>
        <strain evidence="1">DSM 111903</strain>
    </source>
</reference>
<dbReference type="InterPro" id="IPR009003">
    <property type="entry name" value="Peptidase_S1_PA"/>
</dbReference>
<evidence type="ECO:0008006" key="3">
    <source>
        <dbReference type="Google" id="ProtNLM"/>
    </source>
</evidence>
<dbReference type="PANTHER" id="PTHR36234">
    <property type="entry name" value="LYSYL ENDOPEPTIDASE"/>
    <property type="match status" value="1"/>
</dbReference>
<dbReference type="PANTHER" id="PTHR36234:SF5">
    <property type="entry name" value="LYSYL ENDOPEPTIDASE"/>
    <property type="match status" value="1"/>
</dbReference>
<accession>A0ABS9VEN2</accession>
<sequence length="294" mass="33044">MGKSILVIPIILFYLFVAPAKAQINSQIFPSGSVSPLENQAIDIRNIPNYKVPRINTDELLIEDLEEKVSGRPFRFGKAIDVNIDFFKLSVKEVRQDTVIHYYSITSSDAHSLNLIFDNFYLSENASLKIYSMDGSMIYGPVKHDHNPENSVFWTDLIKGDGIIIEVKIIGKDSGESAINIEKVVHGYINTFSGFDQSAPCNRDIACPEGSQWRQDGNSVAMLLLDSGQRFCSGVLLNNTCNDFTNNFLTAFHCLDTNQNGELTEIERNQVNNWVFRFMYESPSCNGIDGISFQ</sequence>
<comment type="caution">
    <text evidence="1">The sequence shown here is derived from an EMBL/GenBank/DDBJ whole genome shotgun (WGS) entry which is preliminary data.</text>
</comment>